<evidence type="ECO:0000256" key="1">
    <source>
        <dbReference type="ARBA" id="ARBA00010556"/>
    </source>
</evidence>
<dbReference type="EMBL" id="DXBE01000018">
    <property type="protein sequence ID" value="HIZ68584.1"/>
    <property type="molecule type" value="Genomic_DNA"/>
</dbReference>
<comment type="similarity">
    <text evidence="1">Belongs to the protease inhibitor I39 (alpha-2-macroglobulin) family. Bacterial alpha-2-macroglobulin subfamily.</text>
</comment>
<dbReference type="SUPFAM" id="SSF48239">
    <property type="entry name" value="Terpenoid cyclases/Protein prenyltransferases"/>
    <property type="match status" value="1"/>
</dbReference>
<dbReference type="GO" id="GO:0004866">
    <property type="term" value="F:endopeptidase inhibitor activity"/>
    <property type="evidence" value="ECO:0007669"/>
    <property type="project" value="InterPro"/>
</dbReference>
<gene>
    <name evidence="5" type="ORF">H9966_01655</name>
</gene>
<reference evidence="5" key="1">
    <citation type="journal article" date="2021" name="PeerJ">
        <title>Extensive microbial diversity within the chicken gut microbiome revealed by metagenomics and culture.</title>
        <authorList>
            <person name="Gilroy R."/>
            <person name="Ravi A."/>
            <person name="Getino M."/>
            <person name="Pursley I."/>
            <person name="Horton D.L."/>
            <person name="Alikhan N.F."/>
            <person name="Baker D."/>
            <person name="Gharbi K."/>
            <person name="Hall N."/>
            <person name="Watson M."/>
            <person name="Adriaenssens E.M."/>
            <person name="Foster-Nyarko E."/>
            <person name="Jarju S."/>
            <person name="Secka A."/>
            <person name="Antonio M."/>
            <person name="Oren A."/>
            <person name="Chaudhuri R.R."/>
            <person name="La Ragione R."/>
            <person name="Hildebrand F."/>
            <person name="Pallen M.J."/>
        </authorList>
    </citation>
    <scope>NUCLEOTIDE SEQUENCE</scope>
    <source>
        <strain evidence="5">ChiHecec3B27-8219</strain>
    </source>
</reference>
<dbReference type="PANTHER" id="PTHR40094:SF1">
    <property type="entry name" value="UBIQUITIN DOMAIN-CONTAINING PROTEIN"/>
    <property type="match status" value="1"/>
</dbReference>
<name>A0A9D2FWC1_9BACT</name>
<evidence type="ECO:0000313" key="5">
    <source>
        <dbReference type="EMBL" id="HIZ68584.1"/>
    </source>
</evidence>
<dbReference type="Pfam" id="PF00207">
    <property type="entry name" value="A2M"/>
    <property type="match status" value="1"/>
</dbReference>
<dbReference type="PANTHER" id="PTHR40094">
    <property type="entry name" value="ALPHA-2-MACROGLOBULIN HOMOLOG"/>
    <property type="match status" value="1"/>
</dbReference>
<dbReference type="InterPro" id="IPR051802">
    <property type="entry name" value="YfhM-like"/>
</dbReference>
<feature type="region of interest" description="Disordered" evidence="2">
    <location>
        <begin position="1073"/>
        <end position="1096"/>
    </location>
</feature>
<sequence length="1850" mass="209894">MKRILILTSMLMTMATSLVMADNYDSLWKQAEQARKKDLPREELAITQRIAQQAIANKDYGQLLAAKFRSLSIWQDISPDSLAPQLRRLELEAQQVERSNPALSAVYMTALYKVAIQQVPYAPNQEDRKAYGEKSEEYARKAMGNPGVLASTKSIGYEPLVKQGIDGKIFQHDLLHVIGFETQAYREMHNFYTDQGNRAAACVTASYIALQERQENYGNKGYLARIDSLISEYADLQEAGELAIERYQAMCALPETTAKEKVEYIEYALGRWGTWPRMNILRNAKKGLENPMFDTKFFKKVFRPTEPFSIIVDKIRNIQRLTLTVRRLNLTAECDYNTEEDYAILKKHFSPEGKITQEITLPAHPAYEILKDSFQLAPLPKGAYLIEIQSDRKDVKPAREIIYVSDVAVIHQYLPNNRMRFVAVSSTSGQPLANATIVLGERDWDNHGKLARKATLTTDRQGEAFYTYYNSTHERQASALYAYTKDDPYTPPTYLSGSFSYNDNQTTRKQERVFTDRSIYRPGQTVRVAVIRYEQAKGIETRALGKEKVTLTLLDANRKAVSTQEVTTDQYGTAWADFTLPSSGLTGNYTIRTDLRSSRLFKVEEYKRPTFEVVFPEVKQHYESGDTLVVSGKASTYAGIPVSDAKVKYQVNRQAALWCWWAQGEANQQMYADTLTTDSEGNFEVRIPLVLPEEDTQDIIPLRRIARFYNFVVSADVTDLAGETHHGELSIPLGNKSTAFNTDLPQQMERDSLRHFTFIYKNSAGNDIAAKVRYRIDNGSELTANTNTQIDATTLIQSLHSGEHTLEAICGKDTLKHKFVVFTMQDTRPASESEEWFYQTDITLPTGGKPLYTQVGSSLDSIHAVYTIISGDQVLEQGSYTLSDSIVTRSFTYQESYGNGLIYNVAWIKDGRLHYHSFAMTRPLPDKRLNVEWVTFRDRLTPGQKEEWTLRVTNPDGTPAKAQLMGVLYDKSLDQLYPHQWEMKLYLQASLPFTLWRSNLGMGSGRMQEEARYKYMEEQPLRFDTFDKQYFPSPRIFFSTMEARPMSRTYAMADQNVVLMEKSVVTGATALAPEAPTMENAGGSGAEPEQATGDSTQLRENLQETAFFYPNLETDGEGNVSLRFTLPESVTTWRMMGIAHDQDMRHGMIGGEVVARKDVMIQPNMPRFLRQGDESVLSARLSNTSEKEVKGKAKMELIDPTTMKTLYTEEHDFLLAAEETQAVYFTIETSELPAITICRVTASGKGFSDGERHYLPILSNKERVIKTMPLVYHQPGQHEINLDELVPEDIESKQVAYTLEYTQNPAWMMIQALPSVSQPDEDNAISLISAYYANSLADHVLRSAPHVKNVLELWKREQGTETSLTSELAKNQELRQLILAETPWVLDADQETSQRQQLINYLDSSLVNHRLETQYEKLSDLQLADGSFAWWKGMEGSRYMTTAVAVTLARLHATLGKQGKSQRLMEKAIQYLKKETHKEVEHLRKMEREGAKNLLPSESAMDYLYIIGMENTSLTASERKDRDYLMNLVTQRPAVFTIYGKARYATILALQGEKAKAKEYLQSLKEYSVYREDIGRYFDTHRAAYSWRDYRIPTEVAAIEALRQVTPEDNQTVEEMRRWLLSEKRTQAWDNPLNTVDAVYAFLEGKMDALTSKNGDEDLILVDGKAIDKNKASSGLGYMKVSLPGQAKTLTMDKRSSQTSWGTVYACFEQAATEMASTSSGISVKREIVGEGREVGQRVKVRITITADRDYDFVAITDKRAACLEPVNALSGYRNGYYVTPRDNATCYYLNQLRKGKLVIEDEYYIDRPGNYTQGSCQAECAYSTAFRGMAPGETINVTQNNSTIATKRQ</sequence>
<organism evidence="5 6">
    <name type="scientific">Candidatus Prevotella avicola</name>
    <dbReference type="NCBI Taxonomy" id="2838738"/>
    <lineage>
        <taxon>Bacteria</taxon>
        <taxon>Pseudomonadati</taxon>
        <taxon>Bacteroidota</taxon>
        <taxon>Bacteroidia</taxon>
        <taxon>Bacteroidales</taxon>
        <taxon>Prevotellaceae</taxon>
        <taxon>Prevotella</taxon>
    </lineage>
</organism>
<dbReference type="Pfam" id="PF01835">
    <property type="entry name" value="MG2"/>
    <property type="match status" value="1"/>
</dbReference>
<accession>A0A9D2FWC1</accession>
<dbReference type="Gene3D" id="2.60.40.1930">
    <property type="match status" value="1"/>
</dbReference>
<dbReference type="Pfam" id="PF17973">
    <property type="entry name" value="bMG10"/>
    <property type="match status" value="1"/>
</dbReference>
<keyword evidence="3" id="KW-0732">Signal</keyword>
<dbReference type="Proteomes" id="UP000824055">
    <property type="component" value="Unassembled WGS sequence"/>
</dbReference>
<evidence type="ECO:0000256" key="3">
    <source>
        <dbReference type="SAM" id="SignalP"/>
    </source>
</evidence>
<feature type="chain" id="PRO_5038942631" evidence="3">
    <location>
        <begin position="22"/>
        <end position="1850"/>
    </location>
</feature>
<protein>
    <submittedName>
        <fullName evidence="5">Alpha-2-macroglobulin</fullName>
    </submittedName>
</protein>
<dbReference type="InterPro" id="IPR008930">
    <property type="entry name" value="Terpenoid_cyclase/PrenylTrfase"/>
</dbReference>
<evidence type="ECO:0000256" key="2">
    <source>
        <dbReference type="SAM" id="MobiDB-lite"/>
    </source>
</evidence>
<evidence type="ECO:0000313" key="6">
    <source>
        <dbReference type="Proteomes" id="UP000824055"/>
    </source>
</evidence>
<feature type="domain" description="Alpha-2-macroglobulin" evidence="4">
    <location>
        <begin position="1105"/>
        <end position="1195"/>
    </location>
</feature>
<reference evidence="5" key="2">
    <citation type="submission" date="2021-04" db="EMBL/GenBank/DDBJ databases">
        <authorList>
            <person name="Gilroy R."/>
        </authorList>
    </citation>
    <scope>NUCLEOTIDE SEQUENCE</scope>
    <source>
        <strain evidence="5">ChiHecec3B27-8219</strain>
    </source>
</reference>
<dbReference type="Gene3D" id="1.50.10.20">
    <property type="match status" value="1"/>
</dbReference>
<dbReference type="InterPro" id="IPR001599">
    <property type="entry name" value="Macroglobln_a2"/>
</dbReference>
<dbReference type="SMART" id="SM01360">
    <property type="entry name" value="A2M"/>
    <property type="match status" value="1"/>
</dbReference>
<comment type="caution">
    <text evidence="5">The sequence shown here is derived from an EMBL/GenBank/DDBJ whole genome shotgun (WGS) entry which is preliminary data.</text>
</comment>
<dbReference type="InterPro" id="IPR041246">
    <property type="entry name" value="Bact_MG10"/>
</dbReference>
<feature type="signal peptide" evidence="3">
    <location>
        <begin position="1"/>
        <end position="21"/>
    </location>
</feature>
<proteinExistence type="inferred from homology"/>
<evidence type="ECO:0000259" key="4">
    <source>
        <dbReference type="SMART" id="SM01360"/>
    </source>
</evidence>
<dbReference type="InterPro" id="IPR002890">
    <property type="entry name" value="MG2"/>
</dbReference>